<feature type="region of interest" description="Disordered" evidence="11">
    <location>
        <begin position="1"/>
        <end position="98"/>
    </location>
</feature>
<accession>A0A8B8IED4</accession>
<dbReference type="PANTHER" id="PTHR13135:SF0">
    <property type="entry name" value="PHOSPHORYLATED ADAPTER RNA EXPORT PROTEIN"/>
    <property type="match status" value="1"/>
</dbReference>
<keyword evidence="9" id="KW-0539">Nucleus</keyword>
<evidence type="ECO:0000256" key="8">
    <source>
        <dbReference type="ARBA" id="ARBA00022927"/>
    </source>
</evidence>
<comment type="similarity">
    <text evidence="3">Belongs to the PHAX family.</text>
</comment>
<evidence type="ECO:0000256" key="4">
    <source>
        <dbReference type="ARBA" id="ARBA00016856"/>
    </source>
</evidence>
<dbReference type="GeneID" id="113400167"/>
<evidence type="ECO:0000313" key="14">
    <source>
        <dbReference type="RefSeq" id="XP_026495425.1"/>
    </source>
</evidence>
<dbReference type="GO" id="GO:0006408">
    <property type="term" value="P:snRNA export from nucleus"/>
    <property type="evidence" value="ECO:0007669"/>
    <property type="project" value="InterPro"/>
</dbReference>
<evidence type="ECO:0000256" key="10">
    <source>
        <dbReference type="ARBA" id="ARBA00030834"/>
    </source>
</evidence>
<feature type="compositionally biased region" description="Basic residues" evidence="11">
    <location>
        <begin position="75"/>
        <end position="86"/>
    </location>
</feature>
<evidence type="ECO:0000256" key="6">
    <source>
        <dbReference type="ARBA" id="ARBA00022490"/>
    </source>
</evidence>
<dbReference type="GO" id="GO:0005634">
    <property type="term" value="C:nucleus"/>
    <property type="evidence" value="ECO:0007669"/>
    <property type="project" value="UniProtKB-SubCell"/>
</dbReference>
<keyword evidence="6" id="KW-0963">Cytoplasm</keyword>
<name>A0A8B8IED4_VANTA</name>
<gene>
    <name evidence="14" type="primary">LOC113400167</name>
</gene>
<dbReference type="FunFam" id="1.10.10.1440:FF:000001">
    <property type="entry name" value="phosphorylated adapter RNA export protein-like"/>
    <property type="match status" value="1"/>
</dbReference>
<comment type="subcellular location">
    <subcellularLocation>
        <location evidence="2">Cytoplasm</location>
    </subcellularLocation>
    <subcellularLocation>
        <location evidence="1">Nucleus</location>
    </subcellularLocation>
</comment>
<feature type="compositionally biased region" description="Pro residues" evidence="11">
    <location>
        <begin position="367"/>
        <end position="376"/>
    </location>
</feature>
<dbReference type="AlphaFoldDB" id="A0A8B8IED4"/>
<dbReference type="Proteomes" id="UP001652626">
    <property type="component" value="Chromosome 18"/>
</dbReference>
<keyword evidence="8" id="KW-0653">Protein transport</keyword>
<evidence type="ECO:0000256" key="9">
    <source>
        <dbReference type="ARBA" id="ARBA00023242"/>
    </source>
</evidence>
<dbReference type="OrthoDB" id="20573at2759"/>
<feature type="compositionally biased region" description="Acidic residues" evidence="11">
    <location>
        <begin position="18"/>
        <end position="29"/>
    </location>
</feature>
<keyword evidence="13" id="KW-1185">Reference proteome</keyword>
<evidence type="ECO:0000313" key="13">
    <source>
        <dbReference type="Proteomes" id="UP001652626"/>
    </source>
</evidence>
<feature type="compositionally biased region" description="Basic residues" evidence="11">
    <location>
        <begin position="299"/>
        <end position="309"/>
    </location>
</feature>
<evidence type="ECO:0000256" key="5">
    <source>
        <dbReference type="ARBA" id="ARBA00022448"/>
    </source>
</evidence>
<evidence type="ECO:0000256" key="2">
    <source>
        <dbReference type="ARBA" id="ARBA00004496"/>
    </source>
</evidence>
<reference evidence="14" key="1">
    <citation type="submission" date="2025-08" db="UniProtKB">
        <authorList>
            <consortium name="RefSeq"/>
        </authorList>
    </citation>
    <scope>IDENTIFICATION</scope>
    <source>
        <tissue evidence="14">Whole body</tissue>
    </source>
</reference>
<evidence type="ECO:0000256" key="11">
    <source>
        <dbReference type="SAM" id="MobiDB-lite"/>
    </source>
</evidence>
<feature type="region of interest" description="Disordered" evidence="11">
    <location>
        <begin position="295"/>
        <end position="392"/>
    </location>
</feature>
<dbReference type="GO" id="GO:0015031">
    <property type="term" value="P:protein transport"/>
    <property type="evidence" value="ECO:0007669"/>
    <property type="project" value="UniProtKB-KW"/>
</dbReference>
<dbReference type="CTD" id="51808"/>
<dbReference type="GO" id="GO:0005737">
    <property type="term" value="C:cytoplasm"/>
    <property type="evidence" value="ECO:0007669"/>
    <property type="project" value="UniProtKB-SubCell"/>
</dbReference>
<dbReference type="RefSeq" id="XP_026495425.1">
    <property type="nucleotide sequence ID" value="XM_026639640.1"/>
</dbReference>
<protein>
    <recommendedName>
        <fullName evidence="4">Phosphorylated adapter RNA export protein</fullName>
    </recommendedName>
    <alternativeName>
        <fullName evidence="10">RNA U small nuclear RNA export adapter protein</fullName>
    </alternativeName>
</protein>
<keyword evidence="5" id="KW-0813">Transport</keyword>
<feature type="compositionally biased region" description="Basic and acidic residues" evidence="11">
    <location>
        <begin position="350"/>
        <end position="364"/>
    </location>
</feature>
<dbReference type="GO" id="GO:0003723">
    <property type="term" value="F:RNA binding"/>
    <property type="evidence" value="ECO:0007669"/>
    <property type="project" value="UniProtKB-KW"/>
</dbReference>
<evidence type="ECO:0000256" key="1">
    <source>
        <dbReference type="ARBA" id="ARBA00004123"/>
    </source>
</evidence>
<proteinExistence type="inferred from homology"/>
<keyword evidence="7" id="KW-0694">RNA-binding</keyword>
<dbReference type="Pfam" id="PF10258">
    <property type="entry name" value="PHAX_RNA-bd"/>
    <property type="match status" value="1"/>
</dbReference>
<dbReference type="InterPro" id="IPR038092">
    <property type="entry name" value="PHAX_RNA-binding_sf"/>
</dbReference>
<feature type="domain" description="Phosphorylated adapter RNA export protein RNA-binding" evidence="12">
    <location>
        <begin position="211"/>
        <end position="294"/>
    </location>
</feature>
<dbReference type="Gene3D" id="1.10.10.1440">
    <property type="entry name" value="PHAX RNA-binding domain"/>
    <property type="match status" value="1"/>
</dbReference>
<organism evidence="13 14">
    <name type="scientific">Vanessa tameamea</name>
    <name type="common">Kamehameha butterfly</name>
    <dbReference type="NCBI Taxonomy" id="334116"/>
    <lineage>
        <taxon>Eukaryota</taxon>
        <taxon>Metazoa</taxon>
        <taxon>Ecdysozoa</taxon>
        <taxon>Arthropoda</taxon>
        <taxon>Hexapoda</taxon>
        <taxon>Insecta</taxon>
        <taxon>Pterygota</taxon>
        <taxon>Neoptera</taxon>
        <taxon>Endopterygota</taxon>
        <taxon>Lepidoptera</taxon>
        <taxon>Glossata</taxon>
        <taxon>Ditrysia</taxon>
        <taxon>Papilionoidea</taxon>
        <taxon>Nymphalidae</taxon>
        <taxon>Nymphalinae</taxon>
        <taxon>Vanessa</taxon>
    </lineage>
</organism>
<dbReference type="PANTHER" id="PTHR13135">
    <property type="entry name" value="CYTOSOLIC RESINIFERATOXIN BINDING PROTEIN RBP-26"/>
    <property type="match status" value="1"/>
</dbReference>
<evidence type="ECO:0000256" key="7">
    <source>
        <dbReference type="ARBA" id="ARBA00022884"/>
    </source>
</evidence>
<evidence type="ECO:0000259" key="12">
    <source>
        <dbReference type="Pfam" id="PF10258"/>
    </source>
</evidence>
<dbReference type="InterPro" id="IPR039047">
    <property type="entry name" value="PHAX"/>
</dbReference>
<sequence>MMSTTEGELDVEVSHELEDGELEDSDVEEGTYIPLARPEAFNPPSLVNMQIQDEQSDEESVQESSGSDSDEEPRRRPKRTKLRPRRPQPQTPTGKKDKYNIWCKALQEDLLTEDMVTCGVTKKSRYGVESYDYTIKYRLNDDYISNKKVFTNSHEYRNKDQSTNKRSISDRSNVKLRLGKRVNSELPLEEKQKPKILPDLLVTTDHPTEQIANEIAEKLLEEKKDLVGRIVQVIGISKAIEIYKETQRIEADGGMLVMNGTRRRTPGGIYFFLLKRDDDISQSMINQIFNEERKETTRKIKKTRAKSRQKVMEQLKQSLTDSELPSLLSRGEATVQSEHGSNPPPSPATDAREGSSDTDAHSHTEQPPSPSRPRSPLPDRTLTRNIQEYEDDDFLEVMCNDDMDLF</sequence>
<dbReference type="InterPro" id="IPR019385">
    <property type="entry name" value="PHAX_RNA-binding_domain"/>
</dbReference>
<evidence type="ECO:0000256" key="3">
    <source>
        <dbReference type="ARBA" id="ARBA00006094"/>
    </source>
</evidence>
<dbReference type="OMA" id="EEGCIKK"/>